<sequence length="317" mass="34135">MEIRPGLHRIVAPIPPRFIAMHLFTGPRGALLFDTGIDGSVDGTLLPYMRQAGIDPASIRWVVSSHCDFDHTGGNAALKAAVPGAEFLAGAADELMTENLEALIAGRYGEFARADGFDDPPETTAEIRASTRLVGVDRVLAGGESFDLGEGRELEIVAVPGHSPGHLAVWDAAHSALAISDAVLGETVPTASGEPAFPPTYRDTARYVETIERVRAYDAELLLTAHYPVYEGRGVREFLDASLAYTERIDSAIETHLVGEMTSLELIRGAAPDLGPWPPAAADYLIFPVTGNLERLAAAGRVAQGWRDGTRTWRWIR</sequence>
<protein>
    <submittedName>
        <fullName evidence="2">MBL fold metallo-hydrolase</fullName>
    </submittedName>
</protein>
<dbReference type="SMART" id="SM00849">
    <property type="entry name" value="Lactamase_B"/>
    <property type="match status" value="1"/>
</dbReference>
<dbReference type="EMBL" id="QORO01000003">
    <property type="protein sequence ID" value="RCK58342.1"/>
    <property type="molecule type" value="Genomic_DNA"/>
</dbReference>
<accession>A0A367XZV8</accession>
<feature type="domain" description="Metallo-beta-lactamase" evidence="1">
    <location>
        <begin position="18"/>
        <end position="226"/>
    </location>
</feature>
<evidence type="ECO:0000313" key="2">
    <source>
        <dbReference type="EMBL" id="RCK58342.1"/>
    </source>
</evidence>
<dbReference type="Proteomes" id="UP000253508">
    <property type="component" value="Unassembled WGS sequence"/>
</dbReference>
<evidence type="ECO:0000313" key="3">
    <source>
        <dbReference type="Proteomes" id="UP000253508"/>
    </source>
</evidence>
<dbReference type="InterPro" id="IPR036866">
    <property type="entry name" value="RibonucZ/Hydroxyglut_hydro"/>
</dbReference>
<dbReference type="Gene3D" id="3.60.15.10">
    <property type="entry name" value="Ribonuclease Z/Hydroxyacylglutathione hydrolase-like"/>
    <property type="match status" value="1"/>
</dbReference>
<dbReference type="RefSeq" id="WP_114117945.1">
    <property type="nucleotide sequence ID" value="NZ_BMHU01000002.1"/>
</dbReference>
<organism evidence="2 3">
    <name type="scientific">Microbacterium sorbitolivorans</name>
    <dbReference type="NCBI Taxonomy" id="1867410"/>
    <lineage>
        <taxon>Bacteria</taxon>
        <taxon>Bacillati</taxon>
        <taxon>Actinomycetota</taxon>
        <taxon>Actinomycetes</taxon>
        <taxon>Micrococcales</taxon>
        <taxon>Microbacteriaceae</taxon>
        <taxon>Microbacterium</taxon>
    </lineage>
</organism>
<dbReference type="OrthoDB" id="3196337at2"/>
<name>A0A367XZV8_9MICO</name>
<proteinExistence type="predicted"/>
<keyword evidence="2" id="KW-0378">Hydrolase</keyword>
<dbReference type="SUPFAM" id="SSF56281">
    <property type="entry name" value="Metallo-hydrolase/oxidoreductase"/>
    <property type="match status" value="1"/>
</dbReference>
<dbReference type="InterPro" id="IPR001279">
    <property type="entry name" value="Metallo-B-lactamas"/>
</dbReference>
<gene>
    <name evidence="2" type="ORF">DTO57_09195</name>
</gene>
<dbReference type="InterPro" id="IPR050855">
    <property type="entry name" value="NDM-1-like"/>
</dbReference>
<reference evidence="2 3" key="1">
    <citation type="submission" date="2018-07" db="EMBL/GenBank/DDBJ databases">
        <title>Microbacterium endoborsara sp. nov., a novel actinobacterium isolated from Borszczowia aralocaspica.</title>
        <authorList>
            <person name="An D."/>
        </authorList>
    </citation>
    <scope>NUCLEOTIDE SEQUENCE [LARGE SCALE GENOMIC DNA]</scope>
    <source>
        <strain evidence="2 3">C1.15228</strain>
    </source>
</reference>
<dbReference type="Pfam" id="PF00753">
    <property type="entry name" value="Lactamase_B"/>
    <property type="match status" value="1"/>
</dbReference>
<dbReference type="AlphaFoldDB" id="A0A367XZV8"/>
<dbReference type="GO" id="GO:0016787">
    <property type="term" value="F:hydrolase activity"/>
    <property type="evidence" value="ECO:0007669"/>
    <property type="project" value="UniProtKB-KW"/>
</dbReference>
<evidence type="ECO:0000259" key="1">
    <source>
        <dbReference type="SMART" id="SM00849"/>
    </source>
</evidence>
<dbReference type="PANTHER" id="PTHR42951">
    <property type="entry name" value="METALLO-BETA-LACTAMASE DOMAIN-CONTAINING"/>
    <property type="match status" value="1"/>
</dbReference>
<keyword evidence="3" id="KW-1185">Reference proteome</keyword>
<comment type="caution">
    <text evidence="2">The sequence shown here is derived from an EMBL/GenBank/DDBJ whole genome shotgun (WGS) entry which is preliminary data.</text>
</comment>